<feature type="non-terminal residue" evidence="2">
    <location>
        <position position="1"/>
    </location>
</feature>
<comment type="caution">
    <text evidence="2">The sequence shown here is derived from an EMBL/GenBank/DDBJ whole genome shotgun (WGS) entry which is preliminary data.</text>
</comment>
<evidence type="ECO:0000313" key="2">
    <source>
        <dbReference type="EMBL" id="MQS40022.1"/>
    </source>
</evidence>
<sequence>YDALTSDGSDWDEDGMTSGSAKGGWIWPGRGLFRVQSRGVHTAYASEYAAAPANRRDLFEGTVNVHWKSGSKLRDKPGDTGFAARTGDTVVHLAASGSLS</sequence>
<evidence type="ECO:0000256" key="1">
    <source>
        <dbReference type="SAM" id="MobiDB-lite"/>
    </source>
</evidence>
<organism evidence="2 3">
    <name type="scientific">Streptomyces katsurahamanus</name>
    <dbReference type="NCBI Taxonomy" id="2577098"/>
    <lineage>
        <taxon>Bacteria</taxon>
        <taxon>Bacillati</taxon>
        <taxon>Actinomycetota</taxon>
        <taxon>Actinomycetes</taxon>
        <taxon>Kitasatosporales</taxon>
        <taxon>Streptomycetaceae</taxon>
        <taxon>Streptomyces</taxon>
    </lineage>
</organism>
<gene>
    <name evidence="2" type="ORF">FFZ77_31895</name>
</gene>
<reference evidence="2 3" key="1">
    <citation type="submission" date="2019-06" db="EMBL/GenBank/DDBJ databases">
        <title>Comparative genomics and metabolomics analyses of clavulanic acid producing Streptomyces species provides insight into specialized metabolism and evolution of beta-lactam biosynthetic gene clusters.</title>
        <authorList>
            <person name="Moore M.A."/>
            <person name="Cruz-Morales P."/>
            <person name="Barona Gomez F."/>
            <person name="Kapil T."/>
        </authorList>
    </citation>
    <scope>NUCLEOTIDE SEQUENCE [LARGE SCALE GENOMIC DNA]</scope>
    <source>
        <strain evidence="2 3">T-272</strain>
    </source>
</reference>
<protein>
    <submittedName>
        <fullName evidence="2">Uncharacterized protein</fullName>
    </submittedName>
</protein>
<evidence type="ECO:0000313" key="3">
    <source>
        <dbReference type="Proteomes" id="UP000460558"/>
    </source>
</evidence>
<keyword evidence="3" id="KW-1185">Reference proteome</keyword>
<dbReference type="RefSeq" id="WP_228387406.1">
    <property type="nucleotide sequence ID" value="NZ_VDEQ01000398.1"/>
</dbReference>
<name>A0ABW9P354_9ACTN</name>
<accession>A0ABW9P354</accession>
<feature type="region of interest" description="Disordered" evidence="1">
    <location>
        <begin position="1"/>
        <end position="22"/>
    </location>
</feature>
<dbReference type="Proteomes" id="UP000460558">
    <property type="component" value="Unassembled WGS sequence"/>
</dbReference>
<proteinExistence type="predicted"/>
<dbReference type="EMBL" id="VDEQ01000398">
    <property type="protein sequence ID" value="MQS40022.1"/>
    <property type="molecule type" value="Genomic_DNA"/>
</dbReference>
<feature type="non-terminal residue" evidence="2">
    <location>
        <position position="100"/>
    </location>
</feature>